<keyword evidence="2" id="KW-1185">Reference proteome</keyword>
<name>A0A6A6AAZ1_9PLEO</name>
<sequence length="104" mass="11494">MLIPSNFTVLQPPAGGRLKISKKALRLSRIFVSQRTTVYNGRLNWNIPKYLARFSFSTLPTPKGNVPPHNSPSMYSHQAPRTTTVYTLSLLVPSLPGNGCLLSL</sequence>
<dbReference type="EMBL" id="ML977509">
    <property type="protein sequence ID" value="KAF2128027.1"/>
    <property type="molecule type" value="Genomic_DNA"/>
</dbReference>
<protein>
    <submittedName>
        <fullName evidence="1">Uncharacterized protein</fullName>
    </submittedName>
</protein>
<proteinExistence type="predicted"/>
<reference evidence="1" key="1">
    <citation type="journal article" date="2020" name="Stud. Mycol.">
        <title>101 Dothideomycetes genomes: a test case for predicting lifestyles and emergence of pathogens.</title>
        <authorList>
            <person name="Haridas S."/>
            <person name="Albert R."/>
            <person name="Binder M."/>
            <person name="Bloem J."/>
            <person name="Labutti K."/>
            <person name="Salamov A."/>
            <person name="Andreopoulos B."/>
            <person name="Baker S."/>
            <person name="Barry K."/>
            <person name="Bills G."/>
            <person name="Bluhm B."/>
            <person name="Cannon C."/>
            <person name="Castanera R."/>
            <person name="Culley D."/>
            <person name="Daum C."/>
            <person name="Ezra D."/>
            <person name="Gonzalez J."/>
            <person name="Henrissat B."/>
            <person name="Kuo A."/>
            <person name="Liang C."/>
            <person name="Lipzen A."/>
            <person name="Lutzoni F."/>
            <person name="Magnuson J."/>
            <person name="Mondo S."/>
            <person name="Nolan M."/>
            <person name="Ohm R."/>
            <person name="Pangilinan J."/>
            <person name="Park H.-J."/>
            <person name="Ramirez L."/>
            <person name="Alfaro M."/>
            <person name="Sun H."/>
            <person name="Tritt A."/>
            <person name="Yoshinaga Y."/>
            <person name="Zwiers L.-H."/>
            <person name="Turgeon B."/>
            <person name="Goodwin S."/>
            <person name="Spatafora J."/>
            <person name="Crous P."/>
            <person name="Grigoriev I."/>
        </authorList>
    </citation>
    <scope>NUCLEOTIDE SEQUENCE</scope>
    <source>
        <strain evidence="1">CBS 119687</strain>
    </source>
</reference>
<dbReference type="PANTHER" id="PTHR40518">
    <property type="entry name" value="ACETOACETATE DECARBOXYLASE"/>
    <property type="match status" value="1"/>
</dbReference>
<organism evidence="1 2">
    <name type="scientific">Dothidotthia symphoricarpi CBS 119687</name>
    <dbReference type="NCBI Taxonomy" id="1392245"/>
    <lineage>
        <taxon>Eukaryota</taxon>
        <taxon>Fungi</taxon>
        <taxon>Dikarya</taxon>
        <taxon>Ascomycota</taxon>
        <taxon>Pezizomycotina</taxon>
        <taxon>Dothideomycetes</taxon>
        <taxon>Pleosporomycetidae</taxon>
        <taxon>Pleosporales</taxon>
        <taxon>Dothidotthiaceae</taxon>
        <taxon>Dothidotthia</taxon>
    </lineage>
</organism>
<evidence type="ECO:0000313" key="1">
    <source>
        <dbReference type="EMBL" id="KAF2128027.1"/>
    </source>
</evidence>
<dbReference type="AlphaFoldDB" id="A0A6A6AAZ1"/>
<gene>
    <name evidence="1" type="ORF">P153DRAFT_46925</name>
</gene>
<accession>A0A6A6AAZ1</accession>
<dbReference type="RefSeq" id="XP_033522416.1">
    <property type="nucleotide sequence ID" value="XM_033673216.1"/>
</dbReference>
<dbReference type="PANTHER" id="PTHR40518:SF1">
    <property type="entry name" value="ACETOACETATE DECARBOXYLASE"/>
    <property type="match status" value="1"/>
</dbReference>
<dbReference type="GeneID" id="54413648"/>
<evidence type="ECO:0000313" key="2">
    <source>
        <dbReference type="Proteomes" id="UP000799771"/>
    </source>
</evidence>
<dbReference type="OrthoDB" id="9970474at2759"/>
<dbReference type="Proteomes" id="UP000799771">
    <property type="component" value="Unassembled WGS sequence"/>
</dbReference>